<gene>
    <name evidence="2" type="ORF">GCM10011289_35380</name>
</gene>
<proteinExistence type="predicted"/>
<dbReference type="SUPFAM" id="SSF51735">
    <property type="entry name" value="NAD(P)-binding Rossmann-fold domains"/>
    <property type="match status" value="1"/>
</dbReference>
<organism evidence="2 3">
    <name type="scientific">Paludibacterium paludis</name>
    <dbReference type="NCBI Taxonomy" id="1225769"/>
    <lineage>
        <taxon>Bacteria</taxon>
        <taxon>Pseudomonadati</taxon>
        <taxon>Pseudomonadota</taxon>
        <taxon>Betaproteobacteria</taxon>
        <taxon>Neisseriales</taxon>
        <taxon>Chromobacteriaceae</taxon>
        <taxon>Paludibacterium</taxon>
    </lineage>
</organism>
<dbReference type="GO" id="GO:0044877">
    <property type="term" value="F:protein-containing complex binding"/>
    <property type="evidence" value="ECO:0007669"/>
    <property type="project" value="TreeGrafter"/>
</dbReference>
<accession>A0A918UC59</accession>
<evidence type="ECO:0000313" key="2">
    <source>
        <dbReference type="EMBL" id="GGY29279.1"/>
    </source>
</evidence>
<feature type="domain" description="NAD-dependent epimerase/dehydratase" evidence="1">
    <location>
        <begin position="86"/>
        <end position="204"/>
    </location>
</feature>
<dbReference type="Pfam" id="PF01370">
    <property type="entry name" value="Epimerase"/>
    <property type="match status" value="1"/>
</dbReference>
<dbReference type="Gene3D" id="3.40.50.720">
    <property type="entry name" value="NAD(P)-binding Rossmann-like Domain"/>
    <property type="match status" value="1"/>
</dbReference>
<dbReference type="PROSITE" id="PS51257">
    <property type="entry name" value="PROKAR_LIPOPROTEIN"/>
    <property type="match status" value="1"/>
</dbReference>
<dbReference type="EMBL" id="BMYX01000029">
    <property type="protein sequence ID" value="GGY29279.1"/>
    <property type="molecule type" value="Genomic_DNA"/>
</dbReference>
<dbReference type="InterPro" id="IPR036291">
    <property type="entry name" value="NAD(P)-bd_dom_sf"/>
</dbReference>
<dbReference type="AlphaFoldDB" id="A0A918UC59"/>
<protein>
    <submittedName>
        <fullName evidence="2">Epimerase</fullName>
    </submittedName>
</protein>
<dbReference type="InterPro" id="IPR051207">
    <property type="entry name" value="ComplexI_NDUFA9_subunit"/>
</dbReference>
<sequence length="292" mass="32217">MSDSKVGVLGASGLVGGCLLARLAELECHAIAFSREKRLVTQGGTVEWRVLTAPQIKSPNITDPISQWICVAPIWVLPDYFAFIEACGARRLVALSSTSRFTKIGSDDWAESDIAAKLVEGEIRVQAWAESRGIEWVILRPTMIYGLGRDKNISEMASFIRRFGFFSLLGAAQGLRQPIHAEDVAIACVAALQAKAAANCAYNISGGETVPYREMVARVFAVLDRPARLVNAPLWAFRVAVTMLRCLPRYRHWSVVIAVRMNRDLVFDHSDAVRDLGFKPRAFVLTAKDLPK</sequence>
<dbReference type="Proteomes" id="UP000645257">
    <property type="component" value="Unassembled WGS sequence"/>
</dbReference>
<dbReference type="PANTHER" id="PTHR12126">
    <property type="entry name" value="NADH-UBIQUINONE OXIDOREDUCTASE 39 KDA SUBUNIT-RELATED"/>
    <property type="match status" value="1"/>
</dbReference>
<reference evidence="2" key="2">
    <citation type="submission" date="2020-09" db="EMBL/GenBank/DDBJ databases">
        <authorList>
            <person name="Sun Q."/>
            <person name="Kim S."/>
        </authorList>
    </citation>
    <scope>NUCLEOTIDE SEQUENCE</scope>
    <source>
        <strain evidence="2">KCTC 32182</strain>
    </source>
</reference>
<evidence type="ECO:0000313" key="3">
    <source>
        <dbReference type="Proteomes" id="UP000645257"/>
    </source>
</evidence>
<reference evidence="2" key="1">
    <citation type="journal article" date="2014" name="Int. J. Syst. Evol. Microbiol.">
        <title>Complete genome sequence of Corynebacterium casei LMG S-19264T (=DSM 44701T), isolated from a smear-ripened cheese.</title>
        <authorList>
            <consortium name="US DOE Joint Genome Institute (JGI-PGF)"/>
            <person name="Walter F."/>
            <person name="Albersmeier A."/>
            <person name="Kalinowski J."/>
            <person name="Ruckert C."/>
        </authorList>
    </citation>
    <scope>NUCLEOTIDE SEQUENCE</scope>
    <source>
        <strain evidence="2">KCTC 32182</strain>
    </source>
</reference>
<dbReference type="RefSeq" id="WP_189536835.1">
    <property type="nucleotide sequence ID" value="NZ_BMYX01000029.1"/>
</dbReference>
<evidence type="ECO:0000259" key="1">
    <source>
        <dbReference type="Pfam" id="PF01370"/>
    </source>
</evidence>
<keyword evidence="3" id="KW-1185">Reference proteome</keyword>
<dbReference type="InterPro" id="IPR001509">
    <property type="entry name" value="Epimerase_deHydtase"/>
</dbReference>
<dbReference type="PANTHER" id="PTHR12126:SF11">
    <property type="entry name" value="NADH DEHYDROGENASE [UBIQUINONE] 1 ALPHA SUBCOMPLEX SUBUNIT 9, MITOCHONDRIAL"/>
    <property type="match status" value="1"/>
</dbReference>
<name>A0A918UC59_9NEIS</name>
<comment type="caution">
    <text evidence="2">The sequence shown here is derived from an EMBL/GenBank/DDBJ whole genome shotgun (WGS) entry which is preliminary data.</text>
</comment>